<evidence type="ECO:0000313" key="2">
    <source>
        <dbReference type="Proteomes" id="UP001589702"/>
    </source>
</evidence>
<dbReference type="RefSeq" id="WP_376940511.1">
    <property type="nucleotide sequence ID" value="NZ_JBHMBC010000007.1"/>
</dbReference>
<gene>
    <name evidence="1" type="ORF">ACFFP1_05045</name>
</gene>
<evidence type="ECO:0000313" key="1">
    <source>
        <dbReference type="EMBL" id="MFB9818863.1"/>
    </source>
</evidence>
<protein>
    <submittedName>
        <fullName evidence="1">Uncharacterized protein</fullName>
    </submittedName>
</protein>
<reference evidence="1 2" key="1">
    <citation type="submission" date="2024-09" db="EMBL/GenBank/DDBJ databases">
        <authorList>
            <person name="Sun Q."/>
            <person name="Mori K."/>
        </authorList>
    </citation>
    <scope>NUCLEOTIDE SEQUENCE [LARGE SCALE GENOMIC DNA]</scope>
    <source>
        <strain evidence="1 2">JCM 1334</strain>
    </source>
</reference>
<sequence length="28" mass="2754">MATCITRAGKEVLGYDPVSANVSAAGAT</sequence>
<accession>A0ABV5XVS8</accession>
<organism evidence="1 2">
    <name type="scientific">Arthrobacter ramosus</name>
    <dbReference type="NCBI Taxonomy" id="1672"/>
    <lineage>
        <taxon>Bacteria</taxon>
        <taxon>Bacillati</taxon>
        <taxon>Actinomycetota</taxon>
        <taxon>Actinomycetes</taxon>
        <taxon>Micrococcales</taxon>
        <taxon>Micrococcaceae</taxon>
        <taxon>Arthrobacter</taxon>
    </lineage>
</organism>
<dbReference type="Proteomes" id="UP001589702">
    <property type="component" value="Unassembled WGS sequence"/>
</dbReference>
<keyword evidence="2" id="KW-1185">Reference proteome</keyword>
<dbReference type="EMBL" id="JBHMBC010000007">
    <property type="protein sequence ID" value="MFB9818863.1"/>
    <property type="molecule type" value="Genomic_DNA"/>
</dbReference>
<proteinExistence type="predicted"/>
<comment type="caution">
    <text evidence="1">The sequence shown here is derived from an EMBL/GenBank/DDBJ whole genome shotgun (WGS) entry which is preliminary data.</text>
</comment>
<feature type="non-terminal residue" evidence="1">
    <location>
        <position position="28"/>
    </location>
</feature>
<name>A0ABV5XVS8_ARTRM</name>